<evidence type="ECO:0000256" key="3">
    <source>
        <dbReference type="ARBA" id="ARBA00020768"/>
    </source>
</evidence>
<reference evidence="8 9" key="1">
    <citation type="submission" date="2018-03" db="EMBL/GenBank/DDBJ databases">
        <authorList>
            <person name="Fogelqvist J."/>
        </authorList>
    </citation>
    <scope>NUCLEOTIDE SEQUENCE [LARGE SCALE GENOMIC DNA]</scope>
</reference>
<evidence type="ECO:0000313" key="9">
    <source>
        <dbReference type="Proteomes" id="UP000290189"/>
    </source>
</evidence>
<dbReference type="InterPro" id="IPR019734">
    <property type="entry name" value="TPR_rpt"/>
</dbReference>
<evidence type="ECO:0000313" key="8">
    <source>
        <dbReference type="EMBL" id="SPR01986.1"/>
    </source>
</evidence>
<gene>
    <name evidence="8" type="ORF">PLBR_LOCUS9201</name>
</gene>
<feature type="repeat" description="TPR" evidence="6">
    <location>
        <begin position="495"/>
        <end position="528"/>
    </location>
</feature>
<evidence type="ECO:0000256" key="4">
    <source>
        <dbReference type="ARBA" id="ARBA00022803"/>
    </source>
</evidence>
<sequence>MWLRFARRGTLPRALFVEPTTAARAVPRRLTTESASSLSSTPTATGAPVPASVGEAGRTVAAASGAIHRKSTDAYGRRVKQAIGLALVGLGSYWVYDNVGTPEKTARFMMAQVQHAGSDESRASLLSALQMATATSDALKEGIIVSDGLSTLAPMLSSEDVELKRLSAAIVMDVSQYSSLAAEVASTPGLLPAVINNISDPHKEVAMNSLLALTILCGASVGNKLAAFDAGAIPRLTAAVRHPDLDIAHVACTTIGSIVKAFPDPDRLARSLDKKQRQSIVAAISQLGQSYVQQGNRSAAIDAFETSLTLDGTNPNIHNALGQLYQMDGNLAAANNAFREAIKYAPGLLEAQYNLAVNLTTHGSRADMLEAVKRMSDAIPMIDPSHPNKFDLMFLLGRTLDRLDRVSEACRVYRDIIRASPGLWRAHLALGRLLLKLDDTSGALKALRKAALLQPHDSQAQYQLALCLYRTGQLKEAADACDRALSLAVDDSGMQNAHLLRGKLYAQDGDWARALHEFTQLARLRADHADSHYQVARALQHLGRHAEADDKLCDVLDCWTRQLAALSPAARARYFTTHAADARVLDLIGERRAAPGASPNLARKYDAFRATQQS</sequence>
<keyword evidence="8" id="KW-0496">Mitochondrion</keyword>
<dbReference type="PANTHER" id="PTHR12558">
    <property type="entry name" value="CELL DIVISION CYCLE 16,23,27"/>
    <property type="match status" value="1"/>
</dbReference>
<feature type="repeat" description="TPR" evidence="6">
    <location>
        <begin position="315"/>
        <end position="348"/>
    </location>
</feature>
<dbReference type="Pfam" id="PF00514">
    <property type="entry name" value="Arm"/>
    <property type="match status" value="1"/>
</dbReference>
<comment type="subcellular location">
    <subcellularLocation>
        <location evidence="1">Cytoplasm</location>
        <location evidence="1">Myofibril</location>
        <location evidence="1">Sarcomere</location>
        <location evidence="1">A band</location>
    </subcellularLocation>
    <subcellularLocation>
        <location evidence="2">Cytoplasm</location>
        <location evidence="2">Myofibril</location>
        <location evidence="2">Sarcomere</location>
        <location evidence="2">Z line</location>
    </subcellularLocation>
</comment>
<comment type="similarity">
    <text evidence="5">Belongs to the APC3/CDC27 family.</text>
</comment>
<dbReference type="InterPro" id="IPR011989">
    <property type="entry name" value="ARM-like"/>
</dbReference>
<dbReference type="InterPro" id="IPR000225">
    <property type="entry name" value="Armadillo"/>
</dbReference>
<protein>
    <recommendedName>
        <fullName evidence="3">Protein unc-45 homolog B</fullName>
    </recommendedName>
</protein>
<dbReference type="InterPro" id="IPR011990">
    <property type="entry name" value="TPR-like_helical_dom_sf"/>
</dbReference>
<dbReference type="PANTHER" id="PTHR12558:SF13">
    <property type="entry name" value="CELL DIVISION CYCLE PROTEIN 27 HOMOLOG"/>
    <property type="match status" value="1"/>
</dbReference>
<evidence type="ECO:0000256" key="7">
    <source>
        <dbReference type="SAM" id="MobiDB-lite"/>
    </source>
</evidence>
<evidence type="ECO:0000256" key="5">
    <source>
        <dbReference type="ARBA" id="ARBA00038210"/>
    </source>
</evidence>
<dbReference type="Proteomes" id="UP000290189">
    <property type="component" value="Unassembled WGS sequence"/>
</dbReference>
<dbReference type="Gene3D" id="1.25.40.10">
    <property type="entry name" value="Tetratricopeptide repeat domain"/>
    <property type="match status" value="2"/>
</dbReference>
<feature type="region of interest" description="Disordered" evidence="7">
    <location>
        <begin position="27"/>
        <end position="52"/>
    </location>
</feature>
<organism evidence="8 9">
    <name type="scientific">Plasmodiophora brassicae</name>
    <name type="common">Clubroot disease agent</name>
    <dbReference type="NCBI Taxonomy" id="37360"/>
    <lineage>
        <taxon>Eukaryota</taxon>
        <taxon>Sar</taxon>
        <taxon>Rhizaria</taxon>
        <taxon>Endomyxa</taxon>
        <taxon>Phytomyxea</taxon>
        <taxon>Plasmodiophorida</taxon>
        <taxon>Plasmodiophoridae</taxon>
        <taxon>Plasmodiophora</taxon>
    </lineage>
</organism>
<dbReference type="SUPFAM" id="SSF48452">
    <property type="entry name" value="TPR-like"/>
    <property type="match status" value="2"/>
</dbReference>
<feature type="compositionally biased region" description="Low complexity" evidence="7">
    <location>
        <begin position="32"/>
        <end position="45"/>
    </location>
</feature>
<dbReference type="InterPro" id="IPR016024">
    <property type="entry name" value="ARM-type_fold"/>
</dbReference>
<keyword evidence="4 6" id="KW-0802">TPR repeat</keyword>
<geneLocation type="mitochondrion" evidence="8"/>
<dbReference type="Pfam" id="PF13414">
    <property type="entry name" value="TPR_11"/>
    <property type="match status" value="1"/>
</dbReference>
<evidence type="ECO:0000256" key="6">
    <source>
        <dbReference type="PROSITE-ProRule" id="PRU00339"/>
    </source>
</evidence>
<name>A0A3P3YP34_PLABS</name>
<dbReference type="SUPFAM" id="SSF48371">
    <property type="entry name" value="ARM repeat"/>
    <property type="match status" value="1"/>
</dbReference>
<dbReference type="SMART" id="SM00028">
    <property type="entry name" value="TPR"/>
    <property type="match status" value="7"/>
</dbReference>
<feature type="repeat" description="TPR" evidence="6">
    <location>
        <begin position="424"/>
        <end position="457"/>
    </location>
</feature>
<dbReference type="EMBL" id="OVEO01000020">
    <property type="protein sequence ID" value="SPR01986.1"/>
    <property type="molecule type" value="Genomic_DNA"/>
</dbReference>
<dbReference type="Gene3D" id="1.25.10.10">
    <property type="entry name" value="Leucine-rich Repeat Variant"/>
    <property type="match status" value="1"/>
</dbReference>
<dbReference type="PROSITE" id="PS50005">
    <property type="entry name" value="TPR"/>
    <property type="match status" value="4"/>
</dbReference>
<feature type="repeat" description="TPR" evidence="6">
    <location>
        <begin position="281"/>
        <end position="314"/>
    </location>
</feature>
<proteinExistence type="inferred from homology"/>
<evidence type="ECO:0000256" key="1">
    <source>
        <dbReference type="ARBA" id="ARBA00004161"/>
    </source>
</evidence>
<accession>A0A3P3YP34</accession>
<dbReference type="Pfam" id="PF13432">
    <property type="entry name" value="TPR_16"/>
    <property type="match status" value="2"/>
</dbReference>
<evidence type="ECO:0000256" key="2">
    <source>
        <dbReference type="ARBA" id="ARBA00004216"/>
    </source>
</evidence>
<dbReference type="AlphaFoldDB" id="A0A3P3YP34"/>